<dbReference type="SUPFAM" id="SSF74650">
    <property type="entry name" value="Galactose mutarotase-like"/>
    <property type="match status" value="1"/>
</dbReference>
<gene>
    <name evidence="1" type="ORF">ACFOLG_13925</name>
</gene>
<name>A0ABV7RIL1_9NEIS</name>
<sequence length="298" mass="32120">MPADMVLLALRHGPLHAELLPQAGGSIARCYLQTGAERLHLLRPASDADIAQGTVAGMACFPMLPLCGRLRDGRFHLPDGSQLSLPPPWQANHFLHGIGWRLPWQLLAQRADHATLQLRVSDGAGPYRFSATQHITLYATGLTLELSLRNEAAQTLPYGIGLHPYFPRHADTRLQTHIAGLWQADAAILPLFSEAATPLAGALAAGLHPDDWPLDNTAYGWGGTLSIRHAGLQLQLQVSGPADLLTLYTPPGQDFFCLEPCTQVPDFPNLAAHPAEQTGGHWLAPGQRLAISMRLAAG</sequence>
<organism evidence="1 2">
    <name type="scientific">Vogesella facilis</name>
    <dbReference type="NCBI Taxonomy" id="1655232"/>
    <lineage>
        <taxon>Bacteria</taxon>
        <taxon>Pseudomonadati</taxon>
        <taxon>Pseudomonadota</taxon>
        <taxon>Betaproteobacteria</taxon>
        <taxon>Neisseriales</taxon>
        <taxon>Chromobacteriaceae</taxon>
        <taxon>Vogesella</taxon>
    </lineage>
</organism>
<dbReference type="InterPro" id="IPR011013">
    <property type="entry name" value="Gal_mutarotase_sf_dom"/>
</dbReference>
<evidence type="ECO:0000313" key="2">
    <source>
        <dbReference type="Proteomes" id="UP001595741"/>
    </source>
</evidence>
<dbReference type="RefSeq" id="WP_386092870.1">
    <property type="nucleotide sequence ID" value="NZ_JBHRXN010000032.1"/>
</dbReference>
<dbReference type="Gene3D" id="2.70.98.10">
    <property type="match status" value="1"/>
</dbReference>
<dbReference type="InterPro" id="IPR008183">
    <property type="entry name" value="Aldose_1/G6P_1-epimerase"/>
</dbReference>
<comment type="caution">
    <text evidence="1">The sequence shown here is derived from an EMBL/GenBank/DDBJ whole genome shotgun (WGS) entry which is preliminary data.</text>
</comment>
<reference evidence="2" key="1">
    <citation type="journal article" date="2019" name="Int. J. Syst. Evol. Microbiol.">
        <title>The Global Catalogue of Microorganisms (GCM) 10K type strain sequencing project: providing services to taxonomists for standard genome sequencing and annotation.</title>
        <authorList>
            <consortium name="The Broad Institute Genomics Platform"/>
            <consortium name="The Broad Institute Genome Sequencing Center for Infectious Disease"/>
            <person name="Wu L."/>
            <person name="Ma J."/>
        </authorList>
    </citation>
    <scope>NUCLEOTIDE SEQUENCE [LARGE SCALE GENOMIC DNA]</scope>
    <source>
        <strain evidence="2">KCTC 42742</strain>
    </source>
</reference>
<dbReference type="Proteomes" id="UP001595741">
    <property type="component" value="Unassembled WGS sequence"/>
</dbReference>
<proteinExistence type="predicted"/>
<dbReference type="InterPro" id="IPR014718">
    <property type="entry name" value="GH-type_carb-bd"/>
</dbReference>
<evidence type="ECO:0000313" key="1">
    <source>
        <dbReference type="EMBL" id="MFC3533279.1"/>
    </source>
</evidence>
<dbReference type="Pfam" id="PF01263">
    <property type="entry name" value="Aldose_epim"/>
    <property type="match status" value="1"/>
</dbReference>
<dbReference type="EMBL" id="JBHRXN010000032">
    <property type="protein sequence ID" value="MFC3533279.1"/>
    <property type="molecule type" value="Genomic_DNA"/>
</dbReference>
<protein>
    <submittedName>
        <fullName evidence="1">Aldose 1-epimerase</fullName>
    </submittedName>
</protein>
<dbReference type="CDD" id="cd09021">
    <property type="entry name" value="Aldose_epim_Ec_YphB"/>
    <property type="match status" value="1"/>
</dbReference>
<accession>A0ABV7RIL1</accession>
<keyword evidence="2" id="KW-1185">Reference proteome</keyword>